<feature type="region of interest" description="Disordered" evidence="1">
    <location>
        <begin position="1"/>
        <end position="20"/>
    </location>
</feature>
<reference evidence="2" key="1">
    <citation type="submission" date="2014-12" db="EMBL/GenBank/DDBJ databases">
        <title>Insight into the proteome of Arion vulgaris.</title>
        <authorList>
            <person name="Aradska J."/>
            <person name="Bulat T."/>
            <person name="Smidak R."/>
            <person name="Sarate P."/>
            <person name="Gangsoo J."/>
            <person name="Sialana F."/>
            <person name="Bilban M."/>
            <person name="Lubec G."/>
        </authorList>
    </citation>
    <scope>NUCLEOTIDE SEQUENCE</scope>
    <source>
        <tissue evidence="2">Skin</tissue>
    </source>
</reference>
<organism evidence="2">
    <name type="scientific">Arion vulgaris</name>
    <dbReference type="NCBI Taxonomy" id="1028688"/>
    <lineage>
        <taxon>Eukaryota</taxon>
        <taxon>Metazoa</taxon>
        <taxon>Spiralia</taxon>
        <taxon>Lophotrochozoa</taxon>
        <taxon>Mollusca</taxon>
        <taxon>Gastropoda</taxon>
        <taxon>Heterobranchia</taxon>
        <taxon>Euthyneura</taxon>
        <taxon>Panpulmonata</taxon>
        <taxon>Eupulmonata</taxon>
        <taxon>Stylommatophora</taxon>
        <taxon>Helicina</taxon>
        <taxon>Arionoidea</taxon>
        <taxon>Arionidae</taxon>
        <taxon>Arion</taxon>
    </lineage>
</organism>
<evidence type="ECO:0000256" key="1">
    <source>
        <dbReference type="SAM" id="MobiDB-lite"/>
    </source>
</evidence>
<protein>
    <submittedName>
        <fullName evidence="2">Uncharacterized protein</fullName>
    </submittedName>
</protein>
<dbReference type="AlphaFoldDB" id="A0A0B6YA26"/>
<feature type="non-terminal residue" evidence="2">
    <location>
        <position position="70"/>
    </location>
</feature>
<feature type="region of interest" description="Disordered" evidence="1">
    <location>
        <begin position="45"/>
        <end position="70"/>
    </location>
</feature>
<dbReference type="EMBL" id="HACG01006337">
    <property type="protein sequence ID" value="CEK53202.1"/>
    <property type="molecule type" value="Transcribed_RNA"/>
</dbReference>
<evidence type="ECO:0000313" key="2">
    <source>
        <dbReference type="EMBL" id="CEK53202.1"/>
    </source>
</evidence>
<name>A0A0B6YA26_9EUPU</name>
<feature type="compositionally biased region" description="Polar residues" evidence="1">
    <location>
        <begin position="53"/>
        <end position="63"/>
    </location>
</feature>
<accession>A0A0B6YA26</accession>
<gene>
    <name evidence="2" type="primary">ORF19411</name>
</gene>
<sequence>TDNNSPHSGQESGEVLSETTSSRYPAFDLIQTSVYSGSVANNLHGTSGGLPRISQSNGVTRSESYLESRS</sequence>
<proteinExistence type="predicted"/>
<feature type="non-terminal residue" evidence="2">
    <location>
        <position position="1"/>
    </location>
</feature>